<dbReference type="Proteomes" id="UP000036947">
    <property type="component" value="Unassembled WGS sequence"/>
</dbReference>
<evidence type="ECO:0000313" key="1">
    <source>
        <dbReference type="EMBL" id="KND86360.1"/>
    </source>
</evidence>
<dbReference type="STRING" id="1163406.A0A0L0MY10"/>
<accession>A0A0L0MY10</accession>
<gene>
    <name evidence="1" type="ORF">TOPH_09021</name>
</gene>
<comment type="caution">
    <text evidence="1">The sequence shown here is derived from an EMBL/GenBank/DDBJ whole genome shotgun (WGS) entry which is preliminary data.</text>
</comment>
<organism evidence="1 2">
    <name type="scientific">Tolypocladium ophioglossoides (strain CBS 100239)</name>
    <name type="common">Snaketongue truffleclub</name>
    <name type="synonym">Elaphocordyceps ophioglossoides</name>
    <dbReference type="NCBI Taxonomy" id="1163406"/>
    <lineage>
        <taxon>Eukaryota</taxon>
        <taxon>Fungi</taxon>
        <taxon>Dikarya</taxon>
        <taxon>Ascomycota</taxon>
        <taxon>Pezizomycotina</taxon>
        <taxon>Sordariomycetes</taxon>
        <taxon>Hypocreomycetidae</taxon>
        <taxon>Hypocreales</taxon>
        <taxon>Ophiocordycipitaceae</taxon>
        <taxon>Tolypocladium</taxon>
    </lineage>
</organism>
<proteinExistence type="predicted"/>
<keyword evidence="2" id="KW-1185">Reference proteome</keyword>
<evidence type="ECO:0000313" key="2">
    <source>
        <dbReference type="Proteomes" id="UP000036947"/>
    </source>
</evidence>
<dbReference type="OrthoDB" id="4356994at2759"/>
<dbReference type="EMBL" id="LFRF01000060">
    <property type="protein sequence ID" value="KND86360.1"/>
    <property type="molecule type" value="Genomic_DNA"/>
</dbReference>
<dbReference type="AlphaFoldDB" id="A0A0L0MY10"/>
<protein>
    <submittedName>
        <fullName evidence="1">Uncharacterized protein</fullName>
    </submittedName>
</protein>
<sequence length="200" mass="21768">MTEIALRRIGNRIINAFFRQDCSSWLNIKPLLRMAQEDTDVVLRIGSLLNPFSPSKTDSPLLTDSFAAHAAAAGSSLDGQDLAVLHSLIASGVECALKTIDVRSRGHRQHGLWYDLRSIMGAAHVLLAAVKSGSGAWIPGGTDTLWRSAPSFDYWTGTPTPTGGKIAKVLGQFDFWAGESPDLMRYKEVRETAVRDVRGS</sequence>
<name>A0A0L0MY10_TOLOC</name>
<reference evidence="1 2" key="1">
    <citation type="journal article" date="2015" name="BMC Genomics">
        <title>The genome of the truffle-parasite Tolypocladium ophioglossoides and the evolution of antifungal peptaibiotics.</title>
        <authorList>
            <person name="Quandt C.A."/>
            <person name="Bushley K.E."/>
            <person name="Spatafora J.W."/>
        </authorList>
    </citation>
    <scope>NUCLEOTIDE SEQUENCE [LARGE SCALE GENOMIC DNA]</scope>
    <source>
        <strain evidence="1 2">CBS 100239</strain>
    </source>
</reference>